<evidence type="ECO:0000256" key="2">
    <source>
        <dbReference type="SAM" id="Phobius"/>
    </source>
</evidence>
<feature type="transmembrane region" description="Helical" evidence="2">
    <location>
        <begin position="6"/>
        <end position="25"/>
    </location>
</feature>
<dbReference type="EMBL" id="JACJII010000001">
    <property type="protein sequence ID" value="MBA9005476.1"/>
    <property type="molecule type" value="Genomic_DNA"/>
</dbReference>
<dbReference type="AlphaFoldDB" id="A0A7W3RA49"/>
<dbReference type="RefSeq" id="WP_220500247.1">
    <property type="nucleotide sequence ID" value="NZ_JACJII010000001.1"/>
</dbReference>
<keyword evidence="2" id="KW-0472">Membrane</keyword>
<proteinExistence type="predicted"/>
<comment type="caution">
    <text evidence="3">The sequence shown here is derived from an EMBL/GenBank/DDBJ whole genome shotgun (WGS) entry which is preliminary data.</text>
</comment>
<protein>
    <recommendedName>
        <fullName evidence="5">Secreted protein</fullName>
    </recommendedName>
</protein>
<name>A0A7W3RA49_9ACTN</name>
<keyword evidence="2" id="KW-1133">Transmembrane helix</keyword>
<evidence type="ECO:0000256" key="1">
    <source>
        <dbReference type="SAM" id="MobiDB-lite"/>
    </source>
</evidence>
<reference evidence="3 4" key="1">
    <citation type="submission" date="2020-08" db="EMBL/GenBank/DDBJ databases">
        <title>Sequencing the genomes of 1000 actinobacteria strains.</title>
        <authorList>
            <person name="Klenk H.-P."/>
        </authorList>
    </citation>
    <scope>NUCLEOTIDE SEQUENCE [LARGE SCALE GENOMIC DNA]</scope>
    <source>
        <strain evidence="3 4">DSM 45823</strain>
    </source>
</reference>
<feature type="compositionally biased region" description="Basic and acidic residues" evidence="1">
    <location>
        <begin position="205"/>
        <end position="220"/>
    </location>
</feature>
<feature type="region of interest" description="Disordered" evidence="1">
    <location>
        <begin position="176"/>
        <end position="220"/>
    </location>
</feature>
<keyword evidence="2" id="KW-0812">Transmembrane</keyword>
<sequence length="220" mass="25163">MSTALMVVIAVVVVAVLAAAGFLLWSRLRTQRLRRQFGPEYDRALERHGSRGAAERELLARRQRHRQLDLRPLDPVQRERYREQWTHVQERFVDTPEEAVEHADRLVTTVMAERGYPTEDFEERIAHLSVEHGRTLDQYRRGREISRRAADGTASTEELRQAMVHYRALFEELLAVPEEEGRTGPGDGADRTDKAGGTGQADKVTVPREARRDGSEEPRS</sequence>
<dbReference type="Proteomes" id="UP000539313">
    <property type="component" value="Unassembled WGS sequence"/>
</dbReference>
<evidence type="ECO:0000313" key="4">
    <source>
        <dbReference type="Proteomes" id="UP000539313"/>
    </source>
</evidence>
<accession>A0A7W3RA49</accession>
<organism evidence="3 4">
    <name type="scientific">Thermomonospora cellulosilytica</name>
    <dbReference type="NCBI Taxonomy" id="1411118"/>
    <lineage>
        <taxon>Bacteria</taxon>
        <taxon>Bacillati</taxon>
        <taxon>Actinomycetota</taxon>
        <taxon>Actinomycetes</taxon>
        <taxon>Streptosporangiales</taxon>
        <taxon>Thermomonosporaceae</taxon>
        <taxon>Thermomonospora</taxon>
    </lineage>
</organism>
<keyword evidence="4" id="KW-1185">Reference proteome</keyword>
<gene>
    <name evidence="3" type="ORF">HNR21_004358</name>
</gene>
<evidence type="ECO:0000313" key="3">
    <source>
        <dbReference type="EMBL" id="MBA9005476.1"/>
    </source>
</evidence>
<evidence type="ECO:0008006" key="5">
    <source>
        <dbReference type="Google" id="ProtNLM"/>
    </source>
</evidence>